<keyword evidence="3" id="KW-1185">Reference proteome</keyword>
<protein>
    <submittedName>
        <fullName evidence="2">Uncharacterized protein</fullName>
    </submittedName>
</protein>
<organism evidence="2 3">
    <name type="scientific">Streptomyces xiangluensis</name>
    <dbReference type="NCBI Taxonomy" id="2665720"/>
    <lineage>
        <taxon>Bacteria</taxon>
        <taxon>Bacillati</taxon>
        <taxon>Actinomycetota</taxon>
        <taxon>Actinomycetes</taxon>
        <taxon>Kitasatosporales</taxon>
        <taxon>Streptomycetaceae</taxon>
        <taxon>Streptomyces</taxon>
    </lineage>
</organism>
<comment type="caution">
    <text evidence="2">The sequence shown here is derived from an EMBL/GenBank/DDBJ whole genome shotgun (WGS) entry which is preliminary data.</text>
</comment>
<evidence type="ECO:0000313" key="3">
    <source>
        <dbReference type="Proteomes" id="UP001596012"/>
    </source>
</evidence>
<dbReference type="RefSeq" id="WP_386344597.1">
    <property type="nucleotide sequence ID" value="NZ_JBHSFG010000037.1"/>
</dbReference>
<accession>A0ABV8YSX4</accession>
<reference evidence="3" key="1">
    <citation type="journal article" date="2019" name="Int. J. Syst. Evol. Microbiol.">
        <title>The Global Catalogue of Microorganisms (GCM) 10K type strain sequencing project: providing services to taxonomists for standard genome sequencing and annotation.</title>
        <authorList>
            <consortium name="The Broad Institute Genomics Platform"/>
            <consortium name="The Broad Institute Genome Sequencing Center for Infectious Disease"/>
            <person name="Wu L."/>
            <person name="Ma J."/>
        </authorList>
    </citation>
    <scope>NUCLEOTIDE SEQUENCE [LARGE SCALE GENOMIC DNA]</scope>
    <source>
        <strain evidence="3">DT43</strain>
    </source>
</reference>
<sequence>MSSRARFLGPGDRMGTFTVDADSTGTGRGTGEPFIDTWNTAWGTCTLGRN</sequence>
<dbReference type="Proteomes" id="UP001596012">
    <property type="component" value="Unassembled WGS sequence"/>
</dbReference>
<evidence type="ECO:0000256" key="1">
    <source>
        <dbReference type="SAM" id="MobiDB-lite"/>
    </source>
</evidence>
<gene>
    <name evidence="2" type="ORF">ACFPH6_22925</name>
</gene>
<proteinExistence type="predicted"/>
<dbReference type="EMBL" id="JBHSFG010000037">
    <property type="protein sequence ID" value="MFC4467346.1"/>
    <property type="molecule type" value="Genomic_DNA"/>
</dbReference>
<feature type="region of interest" description="Disordered" evidence="1">
    <location>
        <begin position="1"/>
        <end position="35"/>
    </location>
</feature>
<name>A0ABV8YSX4_9ACTN</name>
<evidence type="ECO:0000313" key="2">
    <source>
        <dbReference type="EMBL" id="MFC4467346.1"/>
    </source>
</evidence>